<evidence type="ECO:0000256" key="1">
    <source>
        <dbReference type="SAM" id="MobiDB-lite"/>
    </source>
</evidence>
<dbReference type="GO" id="GO:0015627">
    <property type="term" value="C:type II protein secretion system complex"/>
    <property type="evidence" value="ECO:0007669"/>
    <property type="project" value="TreeGrafter"/>
</dbReference>
<keyword evidence="2" id="KW-0812">Transmembrane</keyword>
<dbReference type="Proteomes" id="UP000229526">
    <property type="component" value="Unassembled WGS sequence"/>
</dbReference>
<dbReference type="InterPro" id="IPR051675">
    <property type="entry name" value="Endo/Exo/Phosphatase_dom_1"/>
</dbReference>
<evidence type="ECO:0000313" key="5">
    <source>
        <dbReference type="Proteomes" id="UP000229526"/>
    </source>
</evidence>
<gene>
    <name evidence="4" type="ORF">COU11_03705</name>
</gene>
<dbReference type="PANTHER" id="PTHR21180:SF32">
    <property type="entry name" value="ENDONUCLEASE_EXONUCLEASE_PHOSPHATASE FAMILY DOMAIN-CONTAINING PROTEIN 1"/>
    <property type="match status" value="1"/>
</dbReference>
<dbReference type="InterPro" id="IPR001322">
    <property type="entry name" value="Lamin_tail_dom"/>
</dbReference>
<feature type="compositionally biased region" description="Acidic residues" evidence="1">
    <location>
        <begin position="318"/>
        <end position="332"/>
    </location>
</feature>
<evidence type="ECO:0000256" key="2">
    <source>
        <dbReference type="SAM" id="Phobius"/>
    </source>
</evidence>
<dbReference type="EMBL" id="PFBD01000025">
    <property type="protein sequence ID" value="PIR86783.1"/>
    <property type="molecule type" value="Genomic_DNA"/>
</dbReference>
<proteinExistence type="predicted"/>
<dbReference type="InterPro" id="IPR036415">
    <property type="entry name" value="Lamin_tail_dom_sf"/>
</dbReference>
<accession>A0A2H0UK49</accession>
<feature type="compositionally biased region" description="Acidic residues" evidence="1">
    <location>
        <begin position="346"/>
        <end position="360"/>
    </location>
</feature>
<comment type="caution">
    <text evidence="4">The sequence shown here is derived from an EMBL/GenBank/DDBJ whole genome shotgun (WGS) entry which is preliminary data.</text>
</comment>
<dbReference type="SUPFAM" id="SSF74853">
    <property type="entry name" value="Lamin A/C globular tail domain"/>
    <property type="match status" value="1"/>
</dbReference>
<feature type="domain" description="LTD" evidence="3">
    <location>
        <begin position="159"/>
        <end position="261"/>
    </location>
</feature>
<dbReference type="Pfam" id="PF12836">
    <property type="entry name" value="HHH_3"/>
    <property type="match status" value="1"/>
</dbReference>
<keyword evidence="2" id="KW-0472">Membrane</keyword>
<dbReference type="AlphaFoldDB" id="A0A2H0UK49"/>
<sequence length="431" mass="45902">MDELERYKKWLYRLVTAFLVVLVAVGFFSSNGGRELALVAEVPLESRQETKANFVELQGDPGVSSQGELENREVGVAMAKPLLKPVASKASDLKKVDSVVLPAEVKVFSAGEVAGATTPVVKTASARDEKTVNKKPEPKKKSAEVETTWCSFAGTGETSDKTVIFNEVAWMGSSASANYEWFEIANRSGASVALAGWQVQDVGGQIKIEFPAVSLPAGAFLLLERSEEAVPELEASLLYSGALSNSGEELRLFTPTCQIADAAGGEQWPAGENSSRKSMERGADLSWHTFSGSSAIAGVWGTPAGQNSNASQESIVDSQEEEDSESEEEQEQEPTVYPPAAPVEGEQVEEPEPETPEEPEPVAVSGCVEGQVDINTASLEELQKIIGVGPATAPKIIDARPFSSVEDLVRVSGIAEGRLVDILEQGLACVE</sequence>
<dbReference type="SUPFAM" id="SSF47781">
    <property type="entry name" value="RuvA domain 2-like"/>
    <property type="match status" value="1"/>
</dbReference>
<keyword evidence="2" id="KW-1133">Transmembrane helix</keyword>
<feature type="transmembrane region" description="Helical" evidence="2">
    <location>
        <begin position="12"/>
        <end position="29"/>
    </location>
</feature>
<dbReference type="Gene3D" id="1.10.150.320">
    <property type="entry name" value="Photosystem II 12 kDa extrinsic protein"/>
    <property type="match status" value="1"/>
</dbReference>
<dbReference type="InterPro" id="IPR010994">
    <property type="entry name" value="RuvA_2-like"/>
</dbReference>
<feature type="region of interest" description="Disordered" evidence="1">
    <location>
        <begin position="298"/>
        <end position="362"/>
    </location>
</feature>
<name>A0A2H0UK49_9BACT</name>
<evidence type="ECO:0000313" key="4">
    <source>
        <dbReference type="EMBL" id="PIR86783.1"/>
    </source>
</evidence>
<dbReference type="Gene3D" id="2.60.40.1260">
    <property type="entry name" value="Lamin Tail domain"/>
    <property type="match status" value="1"/>
</dbReference>
<dbReference type="PANTHER" id="PTHR21180">
    <property type="entry name" value="ENDONUCLEASE/EXONUCLEASE/PHOSPHATASE FAMILY DOMAIN-CONTAINING PROTEIN 1"/>
    <property type="match status" value="1"/>
</dbReference>
<reference evidence="5" key="1">
    <citation type="submission" date="2017-09" db="EMBL/GenBank/DDBJ databases">
        <title>Depth-based differentiation of microbial function through sediment-hosted aquifers and enrichment of novel symbionts in the deep terrestrial subsurface.</title>
        <authorList>
            <person name="Probst A.J."/>
            <person name="Ladd B."/>
            <person name="Jarett J.K."/>
            <person name="Geller-Mcgrath D.E."/>
            <person name="Sieber C.M.K."/>
            <person name="Emerson J.B."/>
            <person name="Anantharaman K."/>
            <person name="Thomas B.C."/>
            <person name="Malmstrom R."/>
            <person name="Stieglmeier M."/>
            <person name="Klingl A."/>
            <person name="Woyke T."/>
            <person name="Ryan C.M."/>
            <person name="Banfield J.F."/>
        </authorList>
    </citation>
    <scope>NUCLEOTIDE SEQUENCE [LARGE SCALE GENOMIC DNA]</scope>
</reference>
<evidence type="ECO:0000259" key="3">
    <source>
        <dbReference type="Pfam" id="PF00932"/>
    </source>
</evidence>
<protein>
    <recommendedName>
        <fullName evidence="3">LTD domain-containing protein</fullName>
    </recommendedName>
</protein>
<dbReference type="Pfam" id="PF00932">
    <property type="entry name" value="LTD"/>
    <property type="match status" value="1"/>
</dbReference>
<organism evidence="4 5">
    <name type="scientific">Candidatus Harrisonbacteria bacterium CG10_big_fil_rev_8_21_14_0_10_49_15</name>
    <dbReference type="NCBI Taxonomy" id="1974587"/>
    <lineage>
        <taxon>Bacteria</taxon>
        <taxon>Candidatus Harrisoniibacteriota</taxon>
    </lineage>
</organism>
<dbReference type="GO" id="GO:0015628">
    <property type="term" value="P:protein secretion by the type II secretion system"/>
    <property type="evidence" value="ECO:0007669"/>
    <property type="project" value="TreeGrafter"/>
</dbReference>